<dbReference type="SMART" id="SM00448">
    <property type="entry name" value="REC"/>
    <property type="match status" value="1"/>
</dbReference>
<dbReference type="SMART" id="SM00073">
    <property type="entry name" value="HPT"/>
    <property type="match status" value="1"/>
</dbReference>
<dbReference type="InterPro" id="IPR005467">
    <property type="entry name" value="His_kinase_dom"/>
</dbReference>
<dbReference type="AlphaFoldDB" id="A0A4Q2IZU5"/>
<name>A0A4Q2IZU5_9SPHN</name>
<dbReference type="PANTHER" id="PTHR43395">
    <property type="entry name" value="SENSOR HISTIDINE KINASE CHEA"/>
    <property type="match status" value="1"/>
</dbReference>
<keyword evidence="11" id="KW-1185">Reference proteome</keyword>
<evidence type="ECO:0000313" key="11">
    <source>
        <dbReference type="Proteomes" id="UP000292347"/>
    </source>
</evidence>
<keyword evidence="7" id="KW-0902">Two-component regulatory system</keyword>
<gene>
    <name evidence="10" type="ORF">EO081_02160</name>
</gene>
<dbReference type="PROSITE" id="PS50894">
    <property type="entry name" value="HPT"/>
    <property type="match status" value="1"/>
</dbReference>
<dbReference type="Gene3D" id="3.30.565.10">
    <property type="entry name" value="Histidine kinase-like ATPase, C-terminal domain"/>
    <property type="match status" value="1"/>
</dbReference>
<keyword evidence="5" id="KW-0808">Transferase</keyword>
<evidence type="ECO:0000256" key="8">
    <source>
        <dbReference type="ARBA" id="ARBA00035100"/>
    </source>
</evidence>
<dbReference type="PROSITE" id="PS50851">
    <property type="entry name" value="CHEW"/>
    <property type="match status" value="1"/>
</dbReference>
<evidence type="ECO:0000256" key="5">
    <source>
        <dbReference type="ARBA" id="ARBA00022679"/>
    </source>
</evidence>
<dbReference type="PRINTS" id="PR00344">
    <property type="entry name" value="BCTRLSENSOR"/>
</dbReference>
<dbReference type="InterPro" id="IPR008207">
    <property type="entry name" value="Sig_transdc_His_kin_Hpt_dom"/>
</dbReference>
<dbReference type="InterPro" id="IPR051315">
    <property type="entry name" value="Bact_Chemotaxis_CheA"/>
</dbReference>
<dbReference type="Pfam" id="PF00072">
    <property type="entry name" value="Response_reg"/>
    <property type="match status" value="1"/>
</dbReference>
<dbReference type="SUPFAM" id="SSF47226">
    <property type="entry name" value="Histidine-containing phosphotransfer domain, HPT domain"/>
    <property type="match status" value="1"/>
</dbReference>
<dbReference type="PROSITE" id="PS50109">
    <property type="entry name" value="HIS_KIN"/>
    <property type="match status" value="1"/>
</dbReference>
<evidence type="ECO:0000256" key="6">
    <source>
        <dbReference type="ARBA" id="ARBA00022777"/>
    </source>
</evidence>
<dbReference type="SUPFAM" id="SSF52172">
    <property type="entry name" value="CheY-like"/>
    <property type="match status" value="1"/>
</dbReference>
<dbReference type="GO" id="GO:0000155">
    <property type="term" value="F:phosphorelay sensor kinase activity"/>
    <property type="evidence" value="ECO:0007669"/>
    <property type="project" value="UniProtKB-ARBA"/>
</dbReference>
<dbReference type="Gene3D" id="1.20.120.160">
    <property type="entry name" value="HPT domain"/>
    <property type="match status" value="1"/>
</dbReference>
<proteinExistence type="predicted"/>
<dbReference type="InterPro" id="IPR011006">
    <property type="entry name" value="CheY-like_superfamily"/>
</dbReference>
<organism evidence="10 11">
    <name type="scientific">Sphingomonas desiccabilis</name>
    <dbReference type="NCBI Taxonomy" id="429134"/>
    <lineage>
        <taxon>Bacteria</taxon>
        <taxon>Pseudomonadati</taxon>
        <taxon>Pseudomonadota</taxon>
        <taxon>Alphaproteobacteria</taxon>
        <taxon>Sphingomonadales</taxon>
        <taxon>Sphingomonadaceae</taxon>
        <taxon>Sphingomonas</taxon>
    </lineage>
</organism>
<dbReference type="Proteomes" id="UP000292347">
    <property type="component" value="Unassembled WGS sequence"/>
</dbReference>
<dbReference type="Gene3D" id="3.40.50.2300">
    <property type="match status" value="1"/>
</dbReference>
<dbReference type="SUPFAM" id="SSF50341">
    <property type="entry name" value="CheW-like"/>
    <property type="match status" value="1"/>
</dbReference>
<dbReference type="PROSITE" id="PS50110">
    <property type="entry name" value="RESPONSE_REGULATORY"/>
    <property type="match status" value="1"/>
</dbReference>
<dbReference type="GO" id="GO:0006935">
    <property type="term" value="P:chemotaxis"/>
    <property type="evidence" value="ECO:0007669"/>
    <property type="project" value="InterPro"/>
</dbReference>
<evidence type="ECO:0000256" key="1">
    <source>
        <dbReference type="ARBA" id="ARBA00000085"/>
    </source>
</evidence>
<comment type="function">
    <text evidence="8">Involved in the transmission of sensory signals from the chemoreceptors to the flagellar motors. CheA is autophosphorylated; it can transfer its phosphate group to either CheB or CheY.</text>
</comment>
<dbReference type="InterPro" id="IPR004358">
    <property type="entry name" value="Sig_transdc_His_kin-like_C"/>
</dbReference>
<dbReference type="OrthoDB" id="9803176at2"/>
<evidence type="ECO:0000313" key="10">
    <source>
        <dbReference type="EMBL" id="RXZ34512.1"/>
    </source>
</evidence>
<dbReference type="SMART" id="SM00387">
    <property type="entry name" value="HATPase_c"/>
    <property type="match status" value="1"/>
</dbReference>
<dbReference type="Pfam" id="PF01584">
    <property type="entry name" value="CheW"/>
    <property type="match status" value="1"/>
</dbReference>
<evidence type="ECO:0000256" key="9">
    <source>
        <dbReference type="SAM" id="MobiDB-lite"/>
    </source>
</evidence>
<comment type="catalytic activity">
    <reaction evidence="1">
        <text>ATP + protein L-histidine = ADP + protein N-phospho-L-histidine.</text>
        <dbReference type="EC" id="2.7.13.3"/>
    </reaction>
</comment>
<dbReference type="EC" id="2.7.13.3" evidence="2"/>
<dbReference type="SMART" id="SM00260">
    <property type="entry name" value="CheW"/>
    <property type="match status" value="1"/>
</dbReference>
<dbReference type="Pfam" id="PF02518">
    <property type="entry name" value="HATPase_c"/>
    <property type="match status" value="1"/>
</dbReference>
<dbReference type="InterPro" id="IPR036641">
    <property type="entry name" value="HPT_dom_sf"/>
</dbReference>
<dbReference type="FunFam" id="3.30.565.10:FF:000016">
    <property type="entry name" value="Chemotaxis protein CheA, putative"/>
    <property type="match status" value="1"/>
</dbReference>
<dbReference type="PANTHER" id="PTHR43395:SF1">
    <property type="entry name" value="CHEMOTAXIS PROTEIN CHEA"/>
    <property type="match status" value="1"/>
</dbReference>
<feature type="compositionally biased region" description="Basic and acidic residues" evidence="9">
    <location>
        <begin position="99"/>
        <end position="108"/>
    </location>
</feature>
<dbReference type="InterPro" id="IPR036061">
    <property type="entry name" value="CheW-like_dom_sf"/>
</dbReference>
<dbReference type="InterPro" id="IPR003594">
    <property type="entry name" value="HATPase_dom"/>
</dbReference>
<reference evidence="10 11" key="1">
    <citation type="submission" date="2019-01" db="EMBL/GenBank/DDBJ databases">
        <title>Sphingomonas mucosissima sp. nov. and Sphingomonas desiccabilis sp. nov., from biological soil crusts in the Colorado Plateau, USA.</title>
        <authorList>
            <person name="Zhu D."/>
        </authorList>
    </citation>
    <scope>NUCLEOTIDE SEQUENCE [LARGE SCALE GENOMIC DNA]</scope>
    <source>
        <strain evidence="10 11">CP1D</strain>
    </source>
</reference>
<keyword evidence="4" id="KW-0597">Phosphoprotein</keyword>
<dbReference type="RefSeq" id="WP_129340303.1">
    <property type="nucleotide sequence ID" value="NZ_JACIDD010000001.1"/>
</dbReference>
<evidence type="ECO:0000256" key="2">
    <source>
        <dbReference type="ARBA" id="ARBA00012438"/>
    </source>
</evidence>
<evidence type="ECO:0000256" key="3">
    <source>
        <dbReference type="ARBA" id="ARBA00021495"/>
    </source>
</evidence>
<sequence>MDELRAELLAAFAAELAEHMAGIRQALADAAAGRPVDLREFSRRTHSLKGAARAVDLPATEAAAHAAETILLAAERGERTLDATTLAELRTLADAIEDGARSDTKQEDAPEVAAPASSTGAGRVHVAGRHVERLARSVHDLANHISEQDRIMEMVEVLGAELADMPATQDSELARRIARLVGSTERLRREVGRQRWALDRAAANIERDAERILLLPVATLFEGHERMVRDLAASQGKFAELTMEPIEAEADRRVLQALREPLLHLLRNAISHGIEPPAVRARAGKPEGGTISVLPTTDRGRLNIVIRDDGAGLDPKAIEGRAREAGLIAAGAPTPSRRALYALLFEQGFSTSSTVDEVSGRGIGLSVVAETVRRLHGRVRILPGRPTGTEIRLSVPLALARQALLLVEAGGARHALPAASVDRVLRLTPDAFDRTEGGAVLMLEDEAVPVAELADLLGLPASEAPDGARPAVVIEGSDQRRVLLVDALDDVRSLVVGDPTAVAADLPLIWGTVLLEDGIALVLEPETLLAADSSGPRRRPRIAPATRPVQRTVLVVDDSITTRTLEKSILEAQGYRVLIAVDGLAGLEQLRAGIEPIDLVVADVEMPRMDGFGLLTAIRNDPALQALPVVMMTSRNSPDDIERGLQLGANAYVTKQEFDQGTLISVVQQLV</sequence>
<dbReference type="InterPro" id="IPR001789">
    <property type="entry name" value="Sig_transdc_resp-reg_receiver"/>
</dbReference>
<dbReference type="SUPFAM" id="SSF55874">
    <property type="entry name" value="ATPase domain of HSP90 chaperone/DNA topoisomerase II/histidine kinase"/>
    <property type="match status" value="1"/>
</dbReference>
<evidence type="ECO:0000256" key="7">
    <source>
        <dbReference type="ARBA" id="ARBA00023012"/>
    </source>
</evidence>
<feature type="region of interest" description="Disordered" evidence="9">
    <location>
        <begin position="99"/>
        <end position="124"/>
    </location>
</feature>
<dbReference type="InterPro" id="IPR036890">
    <property type="entry name" value="HATPase_C_sf"/>
</dbReference>
<keyword evidence="6 10" id="KW-0418">Kinase</keyword>
<evidence type="ECO:0000256" key="4">
    <source>
        <dbReference type="ARBA" id="ARBA00022553"/>
    </source>
</evidence>
<protein>
    <recommendedName>
        <fullName evidence="3">Chemotaxis protein CheA</fullName>
        <ecNumber evidence="2">2.7.13.3</ecNumber>
    </recommendedName>
</protein>
<comment type="caution">
    <text evidence="10">The sequence shown here is derived from an EMBL/GenBank/DDBJ whole genome shotgun (WGS) entry which is preliminary data.</text>
</comment>
<dbReference type="EMBL" id="SDPT01000001">
    <property type="protein sequence ID" value="RXZ34512.1"/>
    <property type="molecule type" value="Genomic_DNA"/>
</dbReference>
<dbReference type="Pfam" id="PF01627">
    <property type="entry name" value="Hpt"/>
    <property type="match status" value="1"/>
</dbReference>
<accession>A0A4Q2IZU5</accession>
<dbReference type="InterPro" id="IPR002545">
    <property type="entry name" value="CheW-lke_dom"/>
</dbReference>